<evidence type="ECO:0000256" key="2">
    <source>
        <dbReference type="SAM" id="SignalP"/>
    </source>
</evidence>
<dbReference type="SUPFAM" id="SSF56601">
    <property type="entry name" value="beta-lactamase/transpeptidase-like"/>
    <property type="match status" value="1"/>
</dbReference>
<feature type="transmembrane region" description="Helical" evidence="1">
    <location>
        <begin position="502"/>
        <end position="523"/>
    </location>
</feature>
<dbReference type="InterPro" id="IPR012338">
    <property type="entry name" value="Beta-lactam/transpept-like"/>
</dbReference>
<dbReference type="PANTHER" id="PTHR46825:SF9">
    <property type="entry name" value="BETA-LACTAMASE-RELATED DOMAIN-CONTAINING PROTEIN"/>
    <property type="match status" value="1"/>
</dbReference>
<dbReference type="Proteomes" id="UP000681075">
    <property type="component" value="Unassembled WGS sequence"/>
</dbReference>
<comment type="caution">
    <text evidence="4">The sequence shown here is derived from an EMBL/GenBank/DDBJ whole genome shotgun (WGS) entry which is preliminary data.</text>
</comment>
<proteinExistence type="predicted"/>
<dbReference type="InterPro" id="IPR050491">
    <property type="entry name" value="AmpC-like"/>
</dbReference>
<gene>
    <name evidence="4" type="ORF">TMPK1_11700</name>
</gene>
<keyword evidence="1" id="KW-0472">Membrane</keyword>
<dbReference type="PANTHER" id="PTHR46825">
    <property type="entry name" value="D-ALANYL-D-ALANINE-CARBOXYPEPTIDASE/ENDOPEPTIDASE AMPH"/>
    <property type="match status" value="1"/>
</dbReference>
<protein>
    <submittedName>
        <fullName evidence="4">FmtA-like protein</fullName>
    </submittedName>
</protein>
<feature type="signal peptide" evidence="2">
    <location>
        <begin position="1"/>
        <end position="20"/>
    </location>
</feature>
<dbReference type="AlphaFoldDB" id="A0A8S8X755"/>
<feature type="chain" id="PRO_5035898088" evidence="2">
    <location>
        <begin position="21"/>
        <end position="643"/>
    </location>
</feature>
<accession>A0A8S8X755</accession>
<organism evidence="4 5">
    <name type="scientific">Roseiterribacter gracilis</name>
    <dbReference type="NCBI Taxonomy" id="2812848"/>
    <lineage>
        <taxon>Bacteria</taxon>
        <taxon>Pseudomonadati</taxon>
        <taxon>Pseudomonadota</taxon>
        <taxon>Alphaproteobacteria</taxon>
        <taxon>Rhodospirillales</taxon>
        <taxon>Roseiterribacteraceae</taxon>
        <taxon>Roseiterribacter</taxon>
    </lineage>
</organism>
<name>A0A8S8X755_9PROT</name>
<dbReference type="Pfam" id="PF00144">
    <property type="entry name" value="Beta-lactamase"/>
    <property type="match status" value="1"/>
</dbReference>
<reference evidence="4" key="1">
    <citation type="submission" date="2021-02" db="EMBL/GenBank/DDBJ databases">
        <title>Genome sequence of Rhodospirillales sp. strain TMPK1 isolated from soil.</title>
        <authorList>
            <person name="Nakai R."/>
            <person name="Kusada H."/>
            <person name="Tamaki H."/>
        </authorList>
    </citation>
    <scope>NUCLEOTIDE SEQUENCE</scope>
    <source>
        <strain evidence="4">TMPK1</strain>
    </source>
</reference>
<keyword evidence="1" id="KW-1133">Transmembrane helix</keyword>
<dbReference type="Gene3D" id="3.40.710.10">
    <property type="entry name" value="DD-peptidase/beta-lactamase superfamily"/>
    <property type="match status" value="1"/>
</dbReference>
<feature type="transmembrane region" description="Helical" evidence="1">
    <location>
        <begin position="619"/>
        <end position="637"/>
    </location>
</feature>
<keyword evidence="2" id="KW-0732">Signal</keyword>
<evidence type="ECO:0000313" key="5">
    <source>
        <dbReference type="Proteomes" id="UP000681075"/>
    </source>
</evidence>
<feature type="transmembrane region" description="Helical" evidence="1">
    <location>
        <begin position="577"/>
        <end position="598"/>
    </location>
</feature>
<dbReference type="InterPro" id="IPR001466">
    <property type="entry name" value="Beta-lactam-related"/>
</dbReference>
<sequence>MIRRLAFALTALLMAHTASAQTQAQKPAHPLTAEDLSVWFDGMMPWTLARGDLAGAVITVVKDGQLLFARGYGYADVEKRTPVDPAMTLFRIGSISKLFTWTSVMQQVEAGKLDLDRDVNSYIDFKIPDAYGKPITLRNLMTHTAGFEEASKDLFPPTTAKLTPLGDYLKAHLPARAYPPGEVISYSNYGAGLAAYIVERVSGKSFDDYVEQEIYARAGMTQSTFRQPLPPNLAPHLSKGYRVASGRPFPFEVVGAPPVGSMSASGTDMAKFMIAHLNAFRGVGDKPLLKQETVQRMYTVNKPLAPGFIGMALGFYQEDRNGKRIVAHGGNMPVFHSDLHLLPDDNVGFFISFNTTGVGDVTGPFRIALLREFLDRYYPAPLPDEPTLPTAAGHGQAVAGYYSNSRAGVAAWTRLFQIMRPTQLSVNPDNTISFSALTTFGGAPKKWREVAPFVWREVDGRSRIAVLRDDAGAPTMLVDDDGLPVYVFLRSSFATGPNALPLIHAAIAVLAIAALSWPINALVRRHYGRTLPLEGRDRLFYRLARGACIVSLLFVAGWWVVLNRAFGINFMLSDSAWFFWIVRLIGVVALFSTGFLVVRAARLWIDARFGWWGRISNSVIALAALVIIWAGFAYNLLSLGLQY</sequence>
<dbReference type="EMBL" id="BOPV01000001">
    <property type="protein sequence ID" value="GIL38933.1"/>
    <property type="molecule type" value="Genomic_DNA"/>
</dbReference>
<keyword evidence="1" id="KW-0812">Transmembrane</keyword>
<evidence type="ECO:0000256" key="1">
    <source>
        <dbReference type="SAM" id="Phobius"/>
    </source>
</evidence>
<evidence type="ECO:0000259" key="3">
    <source>
        <dbReference type="Pfam" id="PF00144"/>
    </source>
</evidence>
<feature type="domain" description="Beta-lactamase-related" evidence="3">
    <location>
        <begin position="49"/>
        <end position="363"/>
    </location>
</feature>
<keyword evidence="5" id="KW-1185">Reference proteome</keyword>
<evidence type="ECO:0000313" key="4">
    <source>
        <dbReference type="EMBL" id="GIL38933.1"/>
    </source>
</evidence>
<dbReference type="RefSeq" id="WP_420242033.1">
    <property type="nucleotide sequence ID" value="NZ_BOPV01000001.1"/>
</dbReference>
<feature type="transmembrane region" description="Helical" evidence="1">
    <location>
        <begin position="543"/>
        <end position="562"/>
    </location>
</feature>